<gene>
    <name evidence="2" type="ORF">G6045_11760</name>
</gene>
<dbReference type="SUPFAM" id="SSF51905">
    <property type="entry name" value="FAD/NAD(P)-binding domain"/>
    <property type="match status" value="1"/>
</dbReference>
<dbReference type="PRINTS" id="PR00420">
    <property type="entry name" value="RNGMNOXGNASE"/>
</dbReference>
<dbReference type="GO" id="GO:0009063">
    <property type="term" value="P:amino acid catabolic process"/>
    <property type="evidence" value="ECO:0007669"/>
    <property type="project" value="TreeGrafter"/>
</dbReference>
<dbReference type="Proteomes" id="UP000481109">
    <property type="component" value="Unassembled WGS sequence"/>
</dbReference>
<dbReference type="PANTHER" id="PTHR10742:SF342">
    <property type="entry name" value="AMINE OXIDASE"/>
    <property type="match status" value="1"/>
</dbReference>
<dbReference type="RefSeq" id="WP_165331827.1">
    <property type="nucleotide sequence ID" value="NZ_JAAKZW010000032.1"/>
</dbReference>
<dbReference type="PROSITE" id="PS51318">
    <property type="entry name" value="TAT"/>
    <property type="match status" value="1"/>
</dbReference>
<dbReference type="GO" id="GO:0001716">
    <property type="term" value="F:L-amino-acid oxidase activity"/>
    <property type="evidence" value="ECO:0007669"/>
    <property type="project" value="TreeGrafter"/>
</dbReference>
<proteinExistence type="predicted"/>
<dbReference type="InterPro" id="IPR006311">
    <property type="entry name" value="TAT_signal"/>
</dbReference>
<dbReference type="Gene3D" id="3.30.160.490">
    <property type="match status" value="1"/>
</dbReference>
<feature type="domain" description="Amine oxidase" evidence="1">
    <location>
        <begin position="106"/>
        <end position="474"/>
    </location>
</feature>
<comment type="caution">
    <text evidence="2">The sequence shown here is derived from an EMBL/GenBank/DDBJ whole genome shotgun (WGS) entry which is preliminary data.</text>
</comment>
<dbReference type="Gene3D" id="1.10.10.1620">
    <property type="match status" value="1"/>
</dbReference>
<evidence type="ECO:0000259" key="1">
    <source>
        <dbReference type="Pfam" id="PF01593"/>
    </source>
</evidence>
<dbReference type="Gene3D" id="3.30.1490.470">
    <property type="match status" value="1"/>
</dbReference>
<dbReference type="EMBL" id="JAAKZW010000032">
    <property type="protein sequence ID" value="NGO76330.1"/>
    <property type="molecule type" value="Genomic_DNA"/>
</dbReference>
<dbReference type="Gene3D" id="3.30.70.2100">
    <property type="match status" value="1"/>
</dbReference>
<dbReference type="Gene3D" id="3.50.50.60">
    <property type="entry name" value="FAD/NAD(P)-binding domain"/>
    <property type="match status" value="1"/>
</dbReference>
<dbReference type="Gene3D" id="6.10.140.1210">
    <property type="match status" value="1"/>
</dbReference>
<accession>A0A6G4XHL0</accession>
<keyword evidence="3" id="KW-1185">Reference proteome</keyword>
<dbReference type="InterPro" id="IPR050281">
    <property type="entry name" value="Flavin_monoamine_oxidase"/>
</dbReference>
<evidence type="ECO:0000313" key="3">
    <source>
        <dbReference type="Proteomes" id="UP000481109"/>
    </source>
</evidence>
<dbReference type="Gene3D" id="1.10.10.1790">
    <property type="match status" value="1"/>
</dbReference>
<dbReference type="PANTHER" id="PTHR10742">
    <property type="entry name" value="FLAVIN MONOAMINE OXIDASE"/>
    <property type="match status" value="1"/>
</dbReference>
<name>A0A6G4XHL0_9ACTN</name>
<dbReference type="Pfam" id="PF01593">
    <property type="entry name" value="Amino_oxidase"/>
    <property type="match status" value="2"/>
</dbReference>
<dbReference type="Gene3D" id="6.10.250.1500">
    <property type="match status" value="1"/>
</dbReference>
<feature type="domain" description="Amine oxidase" evidence="1">
    <location>
        <begin position="541"/>
        <end position="680"/>
    </location>
</feature>
<dbReference type="AlphaFoldDB" id="A0A6G4XHL0"/>
<protein>
    <submittedName>
        <fullName evidence="2">NAD(P)-binding protein</fullName>
    </submittedName>
</protein>
<dbReference type="InterPro" id="IPR036188">
    <property type="entry name" value="FAD/NAD-bd_sf"/>
</dbReference>
<dbReference type="InterPro" id="IPR002937">
    <property type="entry name" value="Amino_oxidase"/>
</dbReference>
<dbReference type="Gene3D" id="1.10.405.10">
    <property type="entry name" value="Guanine Nucleotide Dissociation Inhibitor, domain 1"/>
    <property type="match status" value="1"/>
</dbReference>
<dbReference type="SUPFAM" id="SSF54373">
    <property type="entry name" value="FAD-linked reductases, C-terminal domain"/>
    <property type="match status" value="1"/>
</dbReference>
<organism evidence="2 3">
    <name type="scientific">Streptomyces mesophilus</name>
    <dbReference type="NCBI Taxonomy" id="1775132"/>
    <lineage>
        <taxon>Bacteria</taxon>
        <taxon>Bacillati</taxon>
        <taxon>Actinomycetota</taxon>
        <taxon>Actinomycetes</taxon>
        <taxon>Kitasatosporales</taxon>
        <taxon>Streptomycetaceae</taxon>
        <taxon>Streptomyces</taxon>
    </lineage>
</organism>
<reference evidence="2 3" key="1">
    <citation type="submission" date="2020-02" db="EMBL/GenBank/DDBJ databases">
        <title>Whole-genome analyses of novel actinobacteria.</title>
        <authorList>
            <person name="Sahin N."/>
            <person name="Tokatli A."/>
        </authorList>
    </citation>
    <scope>NUCLEOTIDE SEQUENCE [LARGE SCALE GENOMIC DNA]</scope>
    <source>
        <strain evidence="2 3">YC504</strain>
    </source>
</reference>
<evidence type="ECO:0000313" key="2">
    <source>
        <dbReference type="EMBL" id="NGO76330.1"/>
    </source>
</evidence>
<sequence length="684" mass="74873">MATSPHAAVPAGQFSRRTFTQTLATGAVAVASATALSSAPAAAAPAPAARREADWERCKEVARQILVLDEDGTDLKRRYLEVLIDNGLPRTRTRPKDVLVIGAGPAGLVAALLLKEAGHRVTVLEANGNRVGGRVKTFRTEAGKESAFADPAQYAEAGAMRIPSAHPLVLALIDQLDIKRRPFYYVDNRPGTGNPLAVPPAVVHRSPDGALWRRGPRESDFAMPEPANRTWIKVNGIRVRKADYAADPAEVNKSFGVPRKYWNTPAAKILAEVLDPVRDEFSVVGADGSRTDKPYPEVVDGWARVVQRFGHWSMYQFLSEHAGFDDRTIDLIGTLENLTSRLPLSFLHSFIGSSLIRPGMTFWELAGGTAALPDAMLERLGKGAVRMDRRVTQIEHGPGGRVRVETVSEGRGPEGVVREEFSGDATVVTVPFSGLRQVQFSPPLSYGKRRAVIEMHYDAATKVLLEFSRRWWEFTEADWKRELEVTKPGLYRAYANNTVPDDGSMLGAHPSVADSGIPQAMRVRHAAHGWEVRDSVEAVRVTGGGSISDSSNRFMFHPSHRVEGSEGGVVLASYSWADDALRWDAYDDNERYPMALRGLQEVYGRRIEVFFTGAGRTQSWMRDPYAYGEAAVLTPGQHIELLPEVPGPEGALHFAGCHTSVKPAWIEGALESGVRAALEVHGLR</sequence>